<reference evidence="1" key="1">
    <citation type="submission" date="2022-07" db="EMBL/GenBank/DDBJ databases">
        <title>Genome Sequence of Physisporinus lineatus.</title>
        <authorList>
            <person name="Buettner E."/>
        </authorList>
    </citation>
    <scope>NUCLEOTIDE SEQUENCE</scope>
    <source>
        <strain evidence="1">VT162</strain>
    </source>
</reference>
<dbReference type="InterPro" id="IPR036291">
    <property type="entry name" value="NAD(P)-bd_dom_sf"/>
</dbReference>
<comment type="caution">
    <text evidence="1">The sequence shown here is derived from an EMBL/GenBank/DDBJ whole genome shotgun (WGS) entry which is preliminary data.</text>
</comment>
<evidence type="ECO:0000313" key="2">
    <source>
        <dbReference type="Proteomes" id="UP001212997"/>
    </source>
</evidence>
<keyword evidence="2" id="KW-1185">Reference proteome</keyword>
<dbReference type="SUPFAM" id="SSF51735">
    <property type="entry name" value="NAD(P)-binding Rossmann-fold domains"/>
    <property type="match status" value="1"/>
</dbReference>
<protein>
    <recommendedName>
        <fullName evidence="3">Nucleoside-diphosphate-sugar epimerase</fullName>
    </recommendedName>
</protein>
<sequence length="247" mass="27578">MKLIITGATGVAGLNIYRAALADPEVTSITLIQRRQMPSWAALPPNAADKTTSIIHTDFETYSTEIASKPVHHDACIWALGKTVRGMSEAEYTQLTHDYPMAFVKALRDAGVEKDRKDDEPFRFVYVSGEMADPAEKSLLMWANIKGRTEKDLTKFCEETTGLKVHNFRPAYFASNERYPNDATNQRPALENVVHRIIGPFFKYVVPSNFTPIEDLASVAVGLAKGRWPDIQVLGNAKIKELAKELH</sequence>
<dbReference type="Gene3D" id="3.40.50.720">
    <property type="entry name" value="NAD(P)-binding Rossmann-like Domain"/>
    <property type="match status" value="1"/>
</dbReference>
<organism evidence="1 2">
    <name type="scientific">Meripilus lineatus</name>
    <dbReference type="NCBI Taxonomy" id="2056292"/>
    <lineage>
        <taxon>Eukaryota</taxon>
        <taxon>Fungi</taxon>
        <taxon>Dikarya</taxon>
        <taxon>Basidiomycota</taxon>
        <taxon>Agaricomycotina</taxon>
        <taxon>Agaricomycetes</taxon>
        <taxon>Polyporales</taxon>
        <taxon>Meripilaceae</taxon>
        <taxon>Meripilus</taxon>
    </lineage>
</organism>
<gene>
    <name evidence="1" type="ORF">NLI96_g4220</name>
</gene>
<evidence type="ECO:0000313" key="1">
    <source>
        <dbReference type="EMBL" id="KAJ3486466.1"/>
    </source>
</evidence>
<accession>A0AAD5VAL7</accession>
<dbReference type="AlphaFoldDB" id="A0AAD5VAL7"/>
<name>A0AAD5VAL7_9APHY</name>
<dbReference type="PANTHER" id="PTHR14097:SF8">
    <property type="entry name" value="NAD(P)-BINDING DOMAIN-CONTAINING PROTEIN"/>
    <property type="match status" value="1"/>
</dbReference>
<evidence type="ECO:0008006" key="3">
    <source>
        <dbReference type="Google" id="ProtNLM"/>
    </source>
</evidence>
<proteinExistence type="predicted"/>
<dbReference type="EMBL" id="JANAWD010000120">
    <property type="protein sequence ID" value="KAJ3486466.1"/>
    <property type="molecule type" value="Genomic_DNA"/>
</dbReference>
<dbReference type="PANTHER" id="PTHR14097">
    <property type="entry name" value="OXIDOREDUCTASE HTATIP2"/>
    <property type="match status" value="1"/>
</dbReference>
<dbReference type="Proteomes" id="UP001212997">
    <property type="component" value="Unassembled WGS sequence"/>
</dbReference>